<feature type="compositionally biased region" description="Gly residues" evidence="9">
    <location>
        <begin position="1"/>
        <end position="12"/>
    </location>
</feature>
<evidence type="ECO:0000256" key="8">
    <source>
        <dbReference type="SAM" id="Coils"/>
    </source>
</evidence>
<dbReference type="SUPFAM" id="SSF52540">
    <property type="entry name" value="P-loop containing nucleoside triphosphate hydrolases"/>
    <property type="match status" value="2"/>
</dbReference>
<dbReference type="GO" id="GO:0016887">
    <property type="term" value="F:ATP hydrolysis activity"/>
    <property type="evidence" value="ECO:0007669"/>
    <property type="project" value="InterPro"/>
</dbReference>
<dbReference type="GO" id="GO:0005524">
    <property type="term" value="F:ATP binding"/>
    <property type="evidence" value="ECO:0007669"/>
    <property type="project" value="UniProtKB-KW"/>
</dbReference>
<evidence type="ECO:0000256" key="9">
    <source>
        <dbReference type="SAM" id="MobiDB-lite"/>
    </source>
</evidence>
<dbReference type="Ensembl" id="ENSTGUT00000020121.1">
    <property type="protein sequence ID" value="ENSTGUP00000021564.1"/>
    <property type="gene ID" value="ENSTGUG00000000046.2"/>
</dbReference>
<feature type="domain" description="ABC transporter" evidence="10">
    <location>
        <begin position="627"/>
        <end position="844"/>
    </location>
</feature>
<accession>A0A674GFG1</accession>
<dbReference type="FunCoup" id="A0A674GFG1">
    <property type="interactions" value="747"/>
</dbReference>
<evidence type="ECO:0000259" key="10">
    <source>
        <dbReference type="PROSITE" id="PS50893"/>
    </source>
</evidence>
<feature type="coiled-coil region" evidence="8">
    <location>
        <begin position="393"/>
        <end position="440"/>
    </location>
</feature>
<dbReference type="AlphaFoldDB" id="A0A674GFG1"/>
<sequence length="854" mass="93955">MAGAQRAGGSGAAGRRPQGAVTRRPVTGRSAGRSSGKGARAVTAAAARPRCSAAATSPATSPRALPLPPRPPLPAGRSGPRRRRRLYDNLRAGAGPARGMPGGAAAVRTALPRAARRPAPVTLRAAIGRWAEGAGRSHAVAAGLLRQKESASGRCGRARGAESGERRGRAGPGWAGRCGADSPAGGRERSAGAGGAVCSGPGSRGGATRAGPDRRGLTAPVAPSGVAPTRAMPSDLAKKKAAKKKEAAKARQRPRRVPDENGDAGTEPQEVRSPEANGTVLPEVDALTKELEDFELKKAAARAVTGVLASHPNSTDVHIINLSLTFHGQELLSDTKLELNSGRRYGLIGLNGIGKSMLLSAIGKREVPIPEHIDIYHLTREMPPSDKTPLQCVMEVDTERAMLEREAERLAHEDAECEKLLELYERLEELDADKAEARASRILHGLGFTPAMQRKKLKDFSGGWRMRVALARALFIRPFMLLLDEPTNHLDLDACVWLEEELKTFKRILVLISHSQDFLNGVCTNIIHMHNRKLKYYTGNYDQYVKTRLELEENQMKRFHWEQDQIAHMKNYIARFGHGSAKLARQAQSKEKTLQKMMASGLTERVVNDKTLSFYFPPCGKIPPPVIMVQNVSFRYTKDGPWIYNNLEFGIDLDTRVALVGPNGAGKSTLLKLLTGELLPTDGMIRKHSHVKIGRYHQHLQEQLDLDLSPLEYMLKCYPEIKEKEEMRKIIGRYGLTGKQQVSPIRNLSDGQKCRVCFAWLAWQNPHMLFLDEPTNHLDIETIDALADAINEFEGGMMLVSHDFRLIQQVAQEIWVCEKQTIAKWQGDILAYKEHLKSKLVDEDPQLTKRTHNV</sequence>
<reference evidence="11" key="3">
    <citation type="submission" date="2025-09" db="UniProtKB">
        <authorList>
            <consortium name="Ensembl"/>
        </authorList>
    </citation>
    <scope>IDENTIFICATION</scope>
</reference>
<dbReference type="InterPro" id="IPR027417">
    <property type="entry name" value="P-loop_NTPase"/>
</dbReference>
<keyword evidence="3" id="KW-0677">Repeat</keyword>
<evidence type="ECO:0000256" key="2">
    <source>
        <dbReference type="ARBA" id="ARBA00022553"/>
    </source>
</evidence>
<dbReference type="Pfam" id="PF12848">
    <property type="entry name" value="ABC_tran_Xtn"/>
    <property type="match status" value="1"/>
</dbReference>
<dbReference type="InterPro" id="IPR050611">
    <property type="entry name" value="ABCF"/>
</dbReference>
<feature type="compositionally biased region" description="Low complexity" evidence="9">
    <location>
        <begin position="28"/>
        <end position="64"/>
    </location>
</feature>
<keyword evidence="8" id="KW-0175">Coiled coil</keyword>
<organism evidence="11 12">
    <name type="scientific">Taeniopygia guttata</name>
    <name type="common">Zebra finch</name>
    <name type="synonym">Poephila guttata</name>
    <dbReference type="NCBI Taxonomy" id="59729"/>
    <lineage>
        <taxon>Eukaryota</taxon>
        <taxon>Metazoa</taxon>
        <taxon>Chordata</taxon>
        <taxon>Craniata</taxon>
        <taxon>Vertebrata</taxon>
        <taxon>Euteleostomi</taxon>
        <taxon>Archelosauria</taxon>
        <taxon>Archosauria</taxon>
        <taxon>Dinosauria</taxon>
        <taxon>Saurischia</taxon>
        <taxon>Theropoda</taxon>
        <taxon>Coelurosauria</taxon>
        <taxon>Aves</taxon>
        <taxon>Neognathae</taxon>
        <taxon>Neoaves</taxon>
        <taxon>Telluraves</taxon>
        <taxon>Australaves</taxon>
        <taxon>Passeriformes</taxon>
        <taxon>Passeroidea</taxon>
        <taxon>Estrildidae</taxon>
        <taxon>Estrildinae</taxon>
        <taxon>Taeniopygia</taxon>
    </lineage>
</organism>
<evidence type="ECO:0000256" key="6">
    <source>
        <dbReference type="ARBA" id="ARBA00022990"/>
    </source>
</evidence>
<dbReference type="InParanoid" id="A0A674GFG1"/>
<evidence type="ECO:0000256" key="5">
    <source>
        <dbReference type="ARBA" id="ARBA00022840"/>
    </source>
</evidence>
<dbReference type="InterPro" id="IPR003593">
    <property type="entry name" value="AAA+_ATPase"/>
</dbReference>
<keyword evidence="2" id="KW-0597">Phosphoprotein</keyword>
<name>A0A674GFG1_TAEGU</name>
<keyword evidence="4" id="KW-0547">Nucleotide-binding</keyword>
<keyword evidence="12" id="KW-1185">Reference proteome</keyword>
<proteinExistence type="inferred from homology"/>
<dbReference type="FunFam" id="3.40.50.300:FF:000104">
    <property type="entry name" value="ATP-binding cassette sub-family F member 3"/>
    <property type="match status" value="1"/>
</dbReference>
<dbReference type="Pfam" id="PF00005">
    <property type="entry name" value="ABC_tran"/>
    <property type="match status" value="2"/>
</dbReference>
<keyword evidence="5" id="KW-0067">ATP-binding</keyword>
<keyword evidence="6" id="KW-0007">Acetylation</keyword>
<dbReference type="OMA" id="QYEGTML"/>
<dbReference type="InterPro" id="IPR032781">
    <property type="entry name" value="ABC_tran_Xtn"/>
</dbReference>
<dbReference type="GeneTree" id="ENSGT00630000089910"/>
<feature type="compositionally biased region" description="Gly residues" evidence="9">
    <location>
        <begin position="192"/>
        <end position="205"/>
    </location>
</feature>
<dbReference type="PANTHER" id="PTHR19211:SF15">
    <property type="entry name" value="ATP-BINDING CASSETTE SUB-FAMILY F MEMBER 2"/>
    <property type="match status" value="1"/>
</dbReference>
<dbReference type="PROSITE" id="PS00211">
    <property type="entry name" value="ABC_TRANSPORTER_1"/>
    <property type="match status" value="1"/>
</dbReference>
<dbReference type="SMART" id="SM00382">
    <property type="entry name" value="AAA"/>
    <property type="match status" value="2"/>
</dbReference>
<gene>
    <name evidence="11" type="primary">ABCF2</name>
</gene>
<reference evidence="11" key="2">
    <citation type="submission" date="2025-08" db="UniProtKB">
        <authorList>
            <consortium name="Ensembl"/>
        </authorList>
    </citation>
    <scope>IDENTIFICATION</scope>
</reference>
<evidence type="ECO:0000256" key="4">
    <source>
        <dbReference type="ARBA" id="ARBA00022741"/>
    </source>
</evidence>
<feature type="compositionally biased region" description="Basic and acidic residues" evidence="9">
    <location>
        <begin position="159"/>
        <end position="168"/>
    </location>
</feature>
<evidence type="ECO:0000313" key="12">
    <source>
        <dbReference type="Proteomes" id="UP000007754"/>
    </source>
</evidence>
<feature type="region of interest" description="Disordered" evidence="9">
    <location>
        <begin position="1"/>
        <end position="105"/>
    </location>
</feature>
<dbReference type="CDD" id="cd03221">
    <property type="entry name" value="ABCF_EF-3"/>
    <property type="match status" value="2"/>
</dbReference>
<feature type="domain" description="ABC transporter" evidence="10">
    <location>
        <begin position="317"/>
        <end position="556"/>
    </location>
</feature>
<evidence type="ECO:0000256" key="1">
    <source>
        <dbReference type="ARBA" id="ARBA00011054"/>
    </source>
</evidence>
<protein>
    <recommendedName>
        <fullName evidence="7">ATP-binding cassette sub-family F member 2</fullName>
    </recommendedName>
</protein>
<feature type="region of interest" description="Disordered" evidence="9">
    <location>
        <begin position="148"/>
        <end position="277"/>
    </location>
</feature>
<reference evidence="11 12" key="1">
    <citation type="journal article" date="2010" name="Nature">
        <title>The genome of a songbird.</title>
        <authorList>
            <person name="Warren W.C."/>
            <person name="Clayton D.F."/>
            <person name="Ellegren H."/>
            <person name="Arnold A.P."/>
            <person name="Hillier L.W."/>
            <person name="Kunstner A."/>
            <person name="Searle S."/>
            <person name="White S."/>
            <person name="Vilella A.J."/>
            <person name="Fairley S."/>
            <person name="Heger A."/>
            <person name="Kong L."/>
            <person name="Ponting C.P."/>
            <person name="Jarvis E.D."/>
            <person name="Mello C.V."/>
            <person name="Minx P."/>
            <person name="Lovell P."/>
            <person name="Velho T.A."/>
            <person name="Ferris M."/>
            <person name="Balakrishnan C.N."/>
            <person name="Sinha S."/>
            <person name="Blatti C."/>
            <person name="London S.E."/>
            <person name="Li Y."/>
            <person name="Lin Y.C."/>
            <person name="George J."/>
            <person name="Sweedler J."/>
            <person name="Southey B."/>
            <person name="Gunaratne P."/>
            <person name="Watson M."/>
            <person name="Nam K."/>
            <person name="Backstrom N."/>
            <person name="Smeds L."/>
            <person name="Nabholz B."/>
            <person name="Itoh Y."/>
            <person name="Whitney O."/>
            <person name="Pfenning A.R."/>
            <person name="Howard J."/>
            <person name="Volker M."/>
            <person name="Skinner B.M."/>
            <person name="Griffin D.K."/>
            <person name="Ye L."/>
            <person name="McLaren W.M."/>
            <person name="Flicek P."/>
            <person name="Quesada V."/>
            <person name="Velasco G."/>
            <person name="Lopez-Otin C."/>
            <person name="Puente X.S."/>
            <person name="Olender T."/>
            <person name="Lancet D."/>
            <person name="Smit A.F."/>
            <person name="Hubley R."/>
            <person name="Konkel M.K."/>
            <person name="Walker J.A."/>
            <person name="Batzer M.A."/>
            <person name="Gu W."/>
            <person name="Pollock D.D."/>
            <person name="Chen L."/>
            <person name="Cheng Z."/>
            <person name="Eichler E.E."/>
            <person name="Stapley J."/>
            <person name="Slate J."/>
            <person name="Ekblom R."/>
            <person name="Birkhead T."/>
            <person name="Burke T."/>
            <person name="Burt D."/>
            <person name="Scharff C."/>
            <person name="Adam I."/>
            <person name="Richard H."/>
            <person name="Sultan M."/>
            <person name="Soldatov A."/>
            <person name="Lehrach H."/>
            <person name="Edwards S.V."/>
            <person name="Yang S.P."/>
            <person name="Li X."/>
            <person name="Graves T."/>
            <person name="Fulton L."/>
            <person name="Nelson J."/>
            <person name="Chinwalla A."/>
            <person name="Hou S."/>
            <person name="Mardis E.R."/>
            <person name="Wilson R.K."/>
        </authorList>
    </citation>
    <scope>NUCLEOTIDE SEQUENCE [LARGE SCALE GENOMIC DNA]</scope>
</reference>
<dbReference type="PANTHER" id="PTHR19211">
    <property type="entry name" value="ATP-BINDING TRANSPORT PROTEIN-RELATED"/>
    <property type="match status" value="1"/>
</dbReference>
<evidence type="ECO:0000256" key="3">
    <source>
        <dbReference type="ARBA" id="ARBA00022737"/>
    </source>
</evidence>
<evidence type="ECO:0000256" key="7">
    <source>
        <dbReference type="ARBA" id="ARBA00073918"/>
    </source>
</evidence>
<feature type="compositionally biased region" description="Low complexity" evidence="9">
    <location>
        <begin position="91"/>
        <end position="105"/>
    </location>
</feature>
<comment type="similarity">
    <text evidence="1">Belongs to the ABC transporter superfamily. ABCF family. EF3 subfamily.</text>
</comment>
<dbReference type="FunFam" id="3.40.50.300:FF:000467">
    <property type="entry name" value="ATP-binding cassette sub-family F member 2"/>
    <property type="match status" value="1"/>
</dbReference>
<dbReference type="PROSITE" id="PS50893">
    <property type="entry name" value="ABC_TRANSPORTER_2"/>
    <property type="match status" value="2"/>
</dbReference>
<dbReference type="Proteomes" id="UP000007754">
    <property type="component" value="Chromosome 2"/>
</dbReference>
<dbReference type="Gene3D" id="3.40.50.300">
    <property type="entry name" value="P-loop containing nucleotide triphosphate hydrolases"/>
    <property type="match status" value="2"/>
</dbReference>
<evidence type="ECO:0000313" key="11">
    <source>
        <dbReference type="Ensembl" id="ENSTGUP00000021564.1"/>
    </source>
</evidence>
<dbReference type="InterPro" id="IPR003439">
    <property type="entry name" value="ABC_transporter-like_ATP-bd"/>
</dbReference>
<dbReference type="InterPro" id="IPR017871">
    <property type="entry name" value="ABC_transporter-like_CS"/>
</dbReference>
<feature type="compositionally biased region" description="Pro residues" evidence="9">
    <location>
        <begin position="65"/>
        <end position="74"/>
    </location>
</feature>